<dbReference type="PROSITE" id="PS51078">
    <property type="entry name" value="ICLR_ED"/>
    <property type="match status" value="1"/>
</dbReference>
<comment type="function">
    <text evidence="5">May be an activator protein for the gylABX operon.</text>
</comment>
<dbReference type="Pfam" id="PF01614">
    <property type="entry name" value="IclR_C"/>
    <property type="match status" value="1"/>
</dbReference>
<dbReference type="AlphaFoldDB" id="A0A511DIW7"/>
<dbReference type="InterPro" id="IPR050707">
    <property type="entry name" value="HTH_MetabolicPath_Reg"/>
</dbReference>
<dbReference type="SMART" id="SM00346">
    <property type="entry name" value="HTH_ICLR"/>
    <property type="match status" value="1"/>
</dbReference>
<feature type="domain" description="HTH iclR-type" evidence="8">
    <location>
        <begin position="38"/>
        <end position="99"/>
    </location>
</feature>
<evidence type="ECO:0000256" key="5">
    <source>
        <dbReference type="ARBA" id="ARBA00058938"/>
    </source>
</evidence>
<dbReference type="InterPro" id="IPR005471">
    <property type="entry name" value="Tscrpt_reg_IclR_N"/>
</dbReference>
<dbReference type="Gene3D" id="1.10.10.10">
    <property type="entry name" value="Winged helix-like DNA-binding domain superfamily/Winged helix DNA-binding domain"/>
    <property type="match status" value="1"/>
</dbReference>
<feature type="region of interest" description="Disordered" evidence="7">
    <location>
        <begin position="1"/>
        <end position="38"/>
    </location>
</feature>
<evidence type="ECO:0000313" key="11">
    <source>
        <dbReference type="Proteomes" id="UP000321685"/>
    </source>
</evidence>
<dbReference type="SUPFAM" id="SSF55781">
    <property type="entry name" value="GAF domain-like"/>
    <property type="match status" value="1"/>
</dbReference>
<keyword evidence="4" id="KW-0804">Transcription</keyword>
<dbReference type="GO" id="GO:0003677">
    <property type="term" value="F:DNA binding"/>
    <property type="evidence" value="ECO:0007669"/>
    <property type="project" value="UniProtKB-KW"/>
</dbReference>
<keyword evidence="2" id="KW-0805">Transcription regulation</keyword>
<dbReference type="InterPro" id="IPR036390">
    <property type="entry name" value="WH_DNA-bd_sf"/>
</dbReference>
<evidence type="ECO:0000256" key="6">
    <source>
        <dbReference type="ARBA" id="ARBA00070406"/>
    </source>
</evidence>
<organism evidence="10 11">
    <name type="scientific">Pseudonocardia sulfidoxydans NBRC 16205</name>
    <dbReference type="NCBI Taxonomy" id="1223511"/>
    <lineage>
        <taxon>Bacteria</taxon>
        <taxon>Bacillati</taxon>
        <taxon>Actinomycetota</taxon>
        <taxon>Actinomycetes</taxon>
        <taxon>Pseudonocardiales</taxon>
        <taxon>Pseudonocardiaceae</taxon>
        <taxon>Pseudonocardia</taxon>
    </lineage>
</organism>
<evidence type="ECO:0000256" key="7">
    <source>
        <dbReference type="SAM" id="MobiDB-lite"/>
    </source>
</evidence>
<dbReference type="GO" id="GO:0006071">
    <property type="term" value="P:glycerol metabolic process"/>
    <property type="evidence" value="ECO:0007669"/>
    <property type="project" value="UniProtKB-KW"/>
</dbReference>
<evidence type="ECO:0000259" key="8">
    <source>
        <dbReference type="PROSITE" id="PS51077"/>
    </source>
</evidence>
<evidence type="ECO:0000256" key="1">
    <source>
        <dbReference type="ARBA" id="ARBA00022798"/>
    </source>
</evidence>
<evidence type="ECO:0000256" key="3">
    <source>
        <dbReference type="ARBA" id="ARBA00023125"/>
    </source>
</evidence>
<dbReference type="PANTHER" id="PTHR30136:SF24">
    <property type="entry name" value="HTH-TYPE TRANSCRIPTIONAL REPRESSOR ALLR"/>
    <property type="match status" value="1"/>
</dbReference>
<proteinExistence type="predicted"/>
<evidence type="ECO:0000256" key="4">
    <source>
        <dbReference type="ARBA" id="ARBA00023163"/>
    </source>
</evidence>
<protein>
    <recommendedName>
        <fullName evidence="6">Glycerol operon regulatory protein</fullName>
    </recommendedName>
</protein>
<dbReference type="EMBL" id="BJVJ01000039">
    <property type="protein sequence ID" value="GEL24761.1"/>
    <property type="molecule type" value="Genomic_DNA"/>
</dbReference>
<sequence length="288" mass="31102">MAEDGPHLRPVTATVRRQAGSEMPRQTEPAPERGSGRVQSVERTFELLEAMSDLGGTAGLSQLAARLGLPLPTIHRLVRTLVDLGYVRQQPSREYALGPRLMRLGEHASRLLGTWAMPYLRDLVDEIGESANLAMLDGDHVVYTAQVPGTHSMRMFTEVGRRAQVHCTAVGKAMLALMPREQADVIVRGSAMTPQTSHTIVTLDAFHAELARIRETGYSVDNEEQEIGVRCVAVAVPGRAPRAAFSISGPSPRMTDALIHRAVPLLRRAAEGVAGELDEPGPGSARVG</sequence>
<dbReference type="GO" id="GO:0045892">
    <property type="term" value="P:negative regulation of DNA-templated transcription"/>
    <property type="evidence" value="ECO:0007669"/>
    <property type="project" value="TreeGrafter"/>
</dbReference>
<evidence type="ECO:0000259" key="9">
    <source>
        <dbReference type="PROSITE" id="PS51078"/>
    </source>
</evidence>
<dbReference type="Pfam" id="PF09339">
    <property type="entry name" value="HTH_IclR"/>
    <property type="match status" value="1"/>
</dbReference>
<dbReference type="PROSITE" id="PS51077">
    <property type="entry name" value="HTH_ICLR"/>
    <property type="match status" value="1"/>
</dbReference>
<dbReference type="PANTHER" id="PTHR30136">
    <property type="entry name" value="HELIX-TURN-HELIX TRANSCRIPTIONAL REGULATOR, ICLR FAMILY"/>
    <property type="match status" value="1"/>
</dbReference>
<evidence type="ECO:0000313" key="10">
    <source>
        <dbReference type="EMBL" id="GEL24761.1"/>
    </source>
</evidence>
<dbReference type="GO" id="GO:0003700">
    <property type="term" value="F:DNA-binding transcription factor activity"/>
    <property type="evidence" value="ECO:0007669"/>
    <property type="project" value="TreeGrafter"/>
</dbReference>
<keyword evidence="11" id="KW-1185">Reference proteome</keyword>
<dbReference type="Gene3D" id="3.30.450.40">
    <property type="match status" value="1"/>
</dbReference>
<comment type="caution">
    <text evidence="10">The sequence shown here is derived from an EMBL/GenBank/DDBJ whole genome shotgun (WGS) entry which is preliminary data.</text>
</comment>
<dbReference type="FunFam" id="1.10.10.10:FF:000056">
    <property type="entry name" value="IclR family transcriptional regulator"/>
    <property type="match status" value="1"/>
</dbReference>
<dbReference type="InterPro" id="IPR036388">
    <property type="entry name" value="WH-like_DNA-bd_sf"/>
</dbReference>
<reference evidence="10 11" key="1">
    <citation type="submission" date="2019-07" db="EMBL/GenBank/DDBJ databases">
        <title>Whole genome shotgun sequence of Pseudonocardia sulfidoxydans NBRC 16205.</title>
        <authorList>
            <person name="Hosoyama A."/>
            <person name="Uohara A."/>
            <person name="Ohji S."/>
            <person name="Ichikawa N."/>
        </authorList>
    </citation>
    <scope>NUCLEOTIDE SEQUENCE [LARGE SCALE GENOMIC DNA]</scope>
    <source>
        <strain evidence="10 11">NBRC 16205</strain>
    </source>
</reference>
<dbReference type="SUPFAM" id="SSF46785">
    <property type="entry name" value="Winged helix' DNA-binding domain"/>
    <property type="match status" value="1"/>
</dbReference>
<accession>A0A511DIW7</accession>
<gene>
    <name evidence="10" type="ORF">PSU4_37150</name>
</gene>
<feature type="domain" description="IclR-ED" evidence="9">
    <location>
        <begin position="100"/>
        <end position="279"/>
    </location>
</feature>
<dbReference type="InterPro" id="IPR014757">
    <property type="entry name" value="Tscrpt_reg_IclR_C"/>
</dbReference>
<dbReference type="Proteomes" id="UP000321685">
    <property type="component" value="Unassembled WGS sequence"/>
</dbReference>
<name>A0A511DIW7_9PSEU</name>
<keyword evidence="3" id="KW-0238">DNA-binding</keyword>
<keyword evidence="1" id="KW-0319">Glycerol metabolism</keyword>
<dbReference type="InterPro" id="IPR029016">
    <property type="entry name" value="GAF-like_dom_sf"/>
</dbReference>
<evidence type="ECO:0000256" key="2">
    <source>
        <dbReference type="ARBA" id="ARBA00023015"/>
    </source>
</evidence>